<evidence type="ECO:0000256" key="1">
    <source>
        <dbReference type="ARBA" id="ARBA00004651"/>
    </source>
</evidence>
<keyword evidence="5" id="KW-0378">Hydrolase</keyword>
<dbReference type="GO" id="GO:0006508">
    <property type="term" value="P:proteolysis"/>
    <property type="evidence" value="ECO:0007669"/>
    <property type="project" value="UniProtKB-KW"/>
</dbReference>
<evidence type="ECO:0000313" key="10">
    <source>
        <dbReference type="EMBL" id="SGY93300.1"/>
    </source>
</evidence>
<keyword evidence="4 8" id="KW-0812">Transmembrane</keyword>
<dbReference type="RefSeq" id="WP_075497132.1">
    <property type="nucleotide sequence ID" value="NZ_CAWRBC010000142.1"/>
</dbReference>
<feature type="transmembrane region" description="Helical" evidence="8">
    <location>
        <begin position="289"/>
        <end position="309"/>
    </location>
</feature>
<dbReference type="Proteomes" id="UP000183794">
    <property type="component" value="Unassembled WGS sequence"/>
</dbReference>
<organism evidence="10 11">
    <name type="scientific">Moritella viscosa</name>
    <dbReference type="NCBI Taxonomy" id="80854"/>
    <lineage>
        <taxon>Bacteria</taxon>
        <taxon>Pseudomonadati</taxon>
        <taxon>Pseudomonadota</taxon>
        <taxon>Gammaproteobacteria</taxon>
        <taxon>Alteromonadales</taxon>
        <taxon>Moritellaceae</taxon>
        <taxon>Moritella</taxon>
    </lineage>
</organism>
<dbReference type="GO" id="GO:0005886">
    <property type="term" value="C:plasma membrane"/>
    <property type="evidence" value="ECO:0007669"/>
    <property type="project" value="UniProtKB-SubCell"/>
</dbReference>
<evidence type="ECO:0000256" key="6">
    <source>
        <dbReference type="ARBA" id="ARBA00022989"/>
    </source>
</evidence>
<dbReference type="AlphaFoldDB" id="A0A1L0AWM5"/>
<feature type="transmembrane region" description="Helical" evidence="8">
    <location>
        <begin position="38"/>
        <end position="56"/>
    </location>
</feature>
<evidence type="ECO:0000313" key="11">
    <source>
        <dbReference type="Proteomes" id="UP000183794"/>
    </source>
</evidence>
<feature type="domain" description="Methanolan biosynthesis EpsI" evidence="9">
    <location>
        <begin position="337"/>
        <end position="486"/>
    </location>
</feature>
<gene>
    <name evidence="10" type="ORF">NVI5450_1464</name>
</gene>
<evidence type="ECO:0000259" key="9">
    <source>
        <dbReference type="Pfam" id="PF11984"/>
    </source>
</evidence>
<dbReference type="GO" id="GO:0008233">
    <property type="term" value="F:peptidase activity"/>
    <property type="evidence" value="ECO:0007669"/>
    <property type="project" value="UniProtKB-KW"/>
</dbReference>
<dbReference type="NCBIfam" id="TIGR02602">
    <property type="entry name" value="8TM_EpsH"/>
    <property type="match status" value="1"/>
</dbReference>
<dbReference type="NCBIfam" id="TIGR04178">
    <property type="entry name" value="exo_archaeo"/>
    <property type="match status" value="1"/>
</dbReference>
<sequence length="495" mass="56060">MRAYNRKILISFFLFNFLFLLAVNSIVIVNLIEEWWSTGPYNHGLLGLALAIYVFWTKREDFSSPQSNLFALVLLIATSLLLLVANLASIGQLQILSLFLVILALLLSFFGFQSVTRLLLPLLMILLILPIWNILQLPLRDISTWVSFHGVNLLGFEIIRQGYKLITPNGIFMVEEACSGLSFFLASALYAVFVAQINHLSRRATAIFFTLAIIVAVIANWIRITAIIIVGSQTAMQHFIIQDHLTFGWLVFAACFIPVIIAGNTYFGEQSPQNSKQKEVIKQPQQISAWYLLAVSTITLFFAAATIILPSRFDPHYKFTLPIIPSYTHLSLNNVTSQNWYPVSHGATSEEFNYFLQGDDLLQVYLANYARQRQGKEIIFVGNTLFDKNHWLNVKQQTTLLNSTSLKQVNLITLKKDNQRSRLIAYWYLVDSHFIADKKTAKWHEVQAAIKGQPGATLIAIAIDYSNENETRALKTMTDFVTLFSSQATNMNKSI</sequence>
<dbReference type="OrthoDB" id="9797363at2"/>
<keyword evidence="2" id="KW-1003">Cell membrane</keyword>
<dbReference type="Pfam" id="PF09721">
    <property type="entry name" value="Exosortase_EpsH"/>
    <property type="match status" value="1"/>
</dbReference>
<dbReference type="EMBL" id="FPLD01000045">
    <property type="protein sequence ID" value="SGY93300.1"/>
    <property type="molecule type" value="Genomic_DNA"/>
</dbReference>
<comment type="subcellular location">
    <subcellularLocation>
        <location evidence="1">Cell membrane</location>
        <topology evidence="1">Multi-pass membrane protein</topology>
    </subcellularLocation>
</comment>
<dbReference type="Pfam" id="PF11984">
    <property type="entry name" value="DUF3485"/>
    <property type="match status" value="1"/>
</dbReference>
<keyword evidence="7 8" id="KW-0472">Membrane</keyword>
<protein>
    <submittedName>
        <fullName evidence="10">Eight transmembrane protein EpsH</fullName>
    </submittedName>
</protein>
<evidence type="ECO:0000256" key="5">
    <source>
        <dbReference type="ARBA" id="ARBA00022801"/>
    </source>
</evidence>
<proteinExistence type="predicted"/>
<feature type="transmembrane region" description="Helical" evidence="8">
    <location>
        <begin position="118"/>
        <end position="135"/>
    </location>
</feature>
<accession>A0A1L0AWM5</accession>
<evidence type="ECO:0000256" key="2">
    <source>
        <dbReference type="ARBA" id="ARBA00022475"/>
    </source>
</evidence>
<evidence type="ECO:0000256" key="4">
    <source>
        <dbReference type="ARBA" id="ARBA00022692"/>
    </source>
</evidence>
<evidence type="ECO:0000256" key="8">
    <source>
        <dbReference type="SAM" id="Phobius"/>
    </source>
</evidence>
<dbReference type="InterPro" id="IPR026392">
    <property type="entry name" value="Exo/Archaeosortase_dom"/>
</dbReference>
<feature type="transmembrane region" description="Helical" evidence="8">
    <location>
        <begin position="68"/>
        <end position="87"/>
    </location>
</feature>
<feature type="transmembrane region" description="Helical" evidence="8">
    <location>
        <begin position="171"/>
        <end position="194"/>
    </location>
</feature>
<feature type="transmembrane region" description="Helical" evidence="8">
    <location>
        <begin position="206"/>
        <end position="229"/>
    </location>
</feature>
<dbReference type="InterPro" id="IPR014263">
    <property type="entry name" value="Methanolan_biosynth_EpsI"/>
</dbReference>
<dbReference type="InterPro" id="IPR013426">
    <property type="entry name" value="EpsH-like"/>
</dbReference>
<keyword evidence="6 8" id="KW-1133">Transmembrane helix</keyword>
<dbReference type="InterPro" id="IPR019127">
    <property type="entry name" value="Exosortase"/>
</dbReference>
<keyword evidence="3" id="KW-0645">Protease</keyword>
<feature type="transmembrane region" description="Helical" evidence="8">
    <location>
        <begin position="12"/>
        <end position="32"/>
    </location>
</feature>
<evidence type="ECO:0000256" key="7">
    <source>
        <dbReference type="ARBA" id="ARBA00023136"/>
    </source>
</evidence>
<feature type="transmembrane region" description="Helical" evidence="8">
    <location>
        <begin position="93"/>
        <end position="111"/>
    </location>
</feature>
<reference evidence="10 11" key="1">
    <citation type="submission" date="2016-11" db="EMBL/GenBank/DDBJ databases">
        <authorList>
            <person name="Jaros S."/>
            <person name="Januszkiewicz K."/>
            <person name="Wedrychowicz H."/>
        </authorList>
    </citation>
    <scope>NUCLEOTIDE SEQUENCE [LARGE SCALE GENOMIC DNA]</scope>
    <source>
        <strain evidence="10">NVI 5450</strain>
    </source>
</reference>
<dbReference type="NCBIfam" id="TIGR02914">
    <property type="entry name" value="EpsI_fam"/>
    <property type="match status" value="1"/>
</dbReference>
<feature type="transmembrane region" description="Helical" evidence="8">
    <location>
        <begin position="249"/>
        <end position="268"/>
    </location>
</feature>
<name>A0A1L0AWM5_9GAMM</name>
<evidence type="ECO:0000256" key="3">
    <source>
        <dbReference type="ARBA" id="ARBA00022670"/>
    </source>
</evidence>